<dbReference type="Pfam" id="PF02771">
    <property type="entry name" value="Acyl-CoA_dh_N"/>
    <property type="match status" value="1"/>
</dbReference>
<dbReference type="InterPro" id="IPR006089">
    <property type="entry name" value="Acyl-CoA_DH_CS"/>
</dbReference>
<keyword evidence="3 5" id="KW-0285">Flavoprotein</keyword>
<dbReference type="PANTHER" id="PTHR43188">
    <property type="entry name" value="ACYL-COENZYME A OXIDASE"/>
    <property type="match status" value="1"/>
</dbReference>
<comment type="caution">
    <text evidence="9">The sequence shown here is derived from an EMBL/GenBank/DDBJ whole genome shotgun (WGS) entry which is preliminary data.</text>
</comment>
<dbReference type="SUPFAM" id="SSF47203">
    <property type="entry name" value="Acyl-CoA dehydrogenase C-terminal domain-like"/>
    <property type="match status" value="1"/>
</dbReference>
<dbReference type="RefSeq" id="WP_347919736.1">
    <property type="nucleotide sequence ID" value="NZ_JBDXMX010000002.1"/>
</dbReference>
<reference evidence="9 10" key="1">
    <citation type="submission" date="2024-05" db="EMBL/GenBank/DDBJ databases">
        <authorList>
            <person name="Yi C."/>
        </authorList>
    </citation>
    <scope>NUCLEOTIDE SEQUENCE [LARGE SCALE GENOMIC DNA]</scope>
    <source>
        <strain evidence="9 10">XS13</strain>
    </source>
</reference>
<dbReference type="InterPro" id="IPR046373">
    <property type="entry name" value="Acyl-CoA_Oxase/DH_mid-dom_sf"/>
</dbReference>
<dbReference type="Proteomes" id="UP001484097">
    <property type="component" value="Unassembled WGS sequence"/>
</dbReference>
<dbReference type="EMBL" id="JBDXMX010000002">
    <property type="protein sequence ID" value="MEO9247243.1"/>
    <property type="molecule type" value="Genomic_DNA"/>
</dbReference>
<evidence type="ECO:0000259" key="7">
    <source>
        <dbReference type="Pfam" id="PF02770"/>
    </source>
</evidence>
<dbReference type="Gene3D" id="1.10.540.10">
    <property type="entry name" value="Acyl-CoA dehydrogenase/oxidase, N-terminal domain"/>
    <property type="match status" value="1"/>
</dbReference>
<organism evidence="9 10">
    <name type="scientific">Citricoccus nitrophenolicus</name>
    <dbReference type="NCBI Taxonomy" id="863575"/>
    <lineage>
        <taxon>Bacteria</taxon>
        <taxon>Bacillati</taxon>
        <taxon>Actinomycetota</taxon>
        <taxon>Actinomycetes</taxon>
        <taxon>Micrococcales</taxon>
        <taxon>Micrococcaceae</taxon>
        <taxon>Citricoccus</taxon>
    </lineage>
</organism>
<evidence type="ECO:0000256" key="2">
    <source>
        <dbReference type="ARBA" id="ARBA00009347"/>
    </source>
</evidence>
<keyword evidence="4 5" id="KW-0274">FAD</keyword>
<dbReference type="InterPro" id="IPR009100">
    <property type="entry name" value="AcylCoA_DH/oxidase_NM_dom_sf"/>
</dbReference>
<evidence type="ECO:0000256" key="3">
    <source>
        <dbReference type="ARBA" id="ARBA00022630"/>
    </source>
</evidence>
<dbReference type="InterPro" id="IPR036250">
    <property type="entry name" value="AcylCo_DH-like_C"/>
</dbReference>
<comment type="cofactor">
    <cofactor evidence="1 5">
        <name>FAD</name>
        <dbReference type="ChEBI" id="CHEBI:57692"/>
    </cofactor>
</comment>
<gene>
    <name evidence="9" type="ORF">ABDK96_06085</name>
</gene>
<dbReference type="InterPro" id="IPR037069">
    <property type="entry name" value="AcylCoA_DH/ox_N_sf"/>
</dbReference>
<dbReference type="InterPro" id="IPR009075">
    <property type="entry name" value="AcylCo_DH/oxidase_C"/>
</dbReference>
<evidence type="ECO:0000259" key="6">
    <source>
        <dbReference type="Pfam" id="PF00441"/>
    </source>
</evidence>
<evidence type="ECO:0000313" key="10">
    <source>
        <dbReference type="Proteomes" id="UP001484097"/>
    </source>
</evidence>
<dbReference type="PANTHER" id="PTHR43188:SF1">
    <property type="entry name" value="ACYL-COA DEHYDROGENASE"/>
    <property type="match status" value="1"/>
</dbReference>
<dbReference type="Gene3D" id="1.20.140.10">
    <property type="entry name" value="Butyryl-CoA Dehydrogenase, subunit A, domain 3"/>
    <property type="match status" value="1"/>
</dbReference>
<proteinExistence type="inferred from homology"/>
<feature type="domain" description="Acyl-CoA dehydrogenase/oxidase C-terminal" evidence="6">
    <location>
        <begin position="252"/>
        <end position="394"/>
    </location>
</feature>
<dbReference type="Pfam" id="PF00441">
    <property type="entry name" value="Acyl-CoA_dh_1"/>
    <property type="match status" value="1"/>
</dbReference>
<accession>A0ABV0IGH8</accession>
<comment type="similarity">
    <text evidence="2 5">Belongs to the acyl-CoA dehydrogenase family.</text>
</comment>
<evidence type="ECO:0000259" key="8">
    <source>
        <dbReference type="Pfam" id="PF02771"/>
    </source>
</evidence>
<sequence length="401" mass="43557">MSATRPAVVGTVIPSDLFGFAERLTEAERQVIDGLRKDLQERVYPHLNQAWDRAELPDELLQAVRGLELMDPPALREAGEPVRDILTGFRNFELTRCDINVGTLYNAQAGLFRTVCALGGSPEQARELDAKIQSYELTGVFALTEPDHGSDVAGGLATSATRDEATGQWTINGAKRWIGGASVSDVMATFARDTADGQVKCFLVPREADGVSMTIIPNKASLRIMQNAHIEYRDVRVDESARLQGINSFKDVARCLRTMRSDVSWMATGAQAGAYEAALRYVGQREQFGRPLAGFQLIQEKLARMLGNLTASLGMVVQLTEQQAAGVFKDENSALAKMQTSLMLRETVALAREVCGGNGITLDTDVARFHADAEAIYSYEGTHEVNALIVGRAVTGVGAFV</sequence>
<name>A0ABV0IGH8_9MICC</name>
<dbReference type="Pfam" id="PF02770">
    <property type="entry name" value="Acyl-CoA_dh_M"/>
    <property type="match status" value="1"/>
</dbReference>
<evidence type="ECO:0000256" key="5">
    <source>
        <dbReference type="RuleBase" id="RU362125"/>
    </source>
</evidence>
<dbReference type="InterPro" id="IPR013786">
    <property type="entry name" value="AcylCoA_DH/ox_N"/>
</dbReference>
<evidence type="ECO:0000313" key="9">
    <source>
        <dbReference type="EMBL" id="MEO9247243.1"/>
    </source>
</evidence>
<dbReference type="PROSITE" id="PS00073">
    <property type="entry name" value="ACYL_COA_DH_2"/>
    <property type="match status" value="1"/>
</dbReference>
<dbReference type="InterPro" id="IPR045008">
    <property type="entry name" value="ACX4-like"/>
</dbReference>
<dbReference type="Gene3D" id="2.40.110.10">
    <property type="entry name" value="Butyryl-CoA Dehydrogenase, subunit A, domain 2"/>
    <property type="match status" value="1"/>
</dbReference>
<evidence type="ECO:0000256" key="4">
    <source>
        <dbReference type="ARBA" id="ARBA00022827"/>
    </source>
</evidence>
<protein>
    <submittedName>
        <fullName evidence="9">Acyl-CoA dehydrogenase family protein</fullName>
    </submittedName>
</protein>
<feature type="domain" description="Acyl-CoA dehydrogenase/oxidase N-terminal" evidence="8">
    <location>
        <begin position="25"/>
        <end position="128"/>
    </location>
</feature>
<keyword evidence="10" id="KW-1185">Reference proteome</keyword>
<dbReference type="InterPro" id="IPR006091">
    <property type="entry name" value="Acyl-CoA_Oxase/DH_mid-dom"/>
</dbReference>
<feature type="domain" description="Acyl-CoA oxidase/dehydrogenase middle" evidence="7">
    <location>
        <begin position="141"/>
        <end position="235"/>
    </location>
</feature>
<evidence type="ECO:0000256" key="1">
    <source>
        <dbReference type="ARBA" id="ARBA00001974"/>
    </source>
</evidence>
<dbReference type="SUPFAM" id="SSF56645">
    <property type="entry name" value="Acyl-CoA dehydrogenase NM domain-like"/>
    <property type="match status" value="1"/>
</dbReference>
<keyword evidence="5" id="KW-0560">Oxidoreductase</keyword>